<name>A0A251X1J2_9RHOB</name>
<dbReference type="RefSeq" id="WP_086450119.1">
    <property type="nucleotide sequence ID" value="NZ_MSPP01000001.1"/>
</dbReference>
<comment type="caution">
    <text evidence="1">The sequence shown here is derived from an EMBL/GenBank/DDBJ whole genome shotgun (WGS) entry which is preliminary data.</text>
</comment>
<keyword evidence="2" id="KW-1185">Reference proteome</keyword>
<dbReference type="AlphaFoldDB" id="A0A251X1J2"/>
<organism evidence="1 2">
    <name type="scientific">Marivivens niveibacter</name>
    <dbReference type="NCBI Taxonomy" id="1930667"/>
    <lineage>
        <taxon>Bacteria</taxon>
        <taxon>Pseudomonadati</taxon>
        <taxon>Pseudomonadota</taxon>
        <taxon>Alphaproteobacteria</taxon>
        <taxon>Rhodobacterales</taxon>
        <taxon>Paracoccaceae</taxon>
        <taxon>Marivivens group</taxon>
        <taxon>Marivivens</taxon>
    </lineage>
</organism>
<dbReference type="Proteomes" id="UP000194664">
    <property type="component" value="Unassembled WGS sequence"/>
</dbReference>
<evidence type="ECO:0000313" key="1">
    <source>
        <dbReference type="EMBL" id="OUD10466.1"/>
    </source>
</evidence>
<sequence>MKPIEIQNATYFVRNSGTVHQILANSTTAADPGWYLLSGSSRLHTIAFLDLLCGKSELQNGFCRIRGNISWPIGRMGVFSSVVTGINAISHFSILYGFDRNFGIEFVKEHLGQYELLWKPIVNWPTQIKLKFSLLLALVADFDIYLIDTNLAFPEDVDFSRNIIGLLRAKAKAKTVLLTPKQTQVVKAICTKAIVVADQKATITDNINEALAINNSKPINIGSINETAEIDADDGLLF</sequence>
<reference evidence="1 2" key="1">
    <citation type="submission" date="2016-12" db="EMBL/GenBank/DDBJ databases">
        <title>The draft genome sequence of HSLHS2.</title>
        <authorList>
            <person name="Hu D."/>
            <person name="Wang L."/>
            <person name="Shao Z."/>
        </authorList>
    </citation>
    <scope>NUCLEOTIDE SEQUENCE [LARGE SCALE GENOMIC DNA]</scope>
    <source>
        <strain evidence="1">MCCC 1A06712</strain>
    </source>
</reference>
<protein>
    <recommendedName>
        <fullName evidence="3">ABC transporter domain-containing protein</fullName>
    </recommendedName>
</protein>
<evidence type="ECO:0000313" key="2">
    <source>
        <dbReference type="Proteomes" id="UP000194664"/>
    </source>
</evidence>
<accession>A0A251X1J2</accession>
<dbReference type="OrthoDB" id="9778870at2"/>
<proteinExistence type="predicted"/>
<gene>
    <name evidence="1" type="ORF">BVC71_02925</name>
</gene>
<dbReference type="EMBL" id="MSPP01000001">
    <property type="protein sequence ID" value="OUD10466.1"/>
    <property type="molecule type" value="Genomic_DNA"/>
</dbReference>
<evidence type="ECO:0008006" key="3">
    <source>
        <dbReference type="Google" id="ProtNLM"/>
    </source>
</evidence>